<sequence>MAPYETSESIVPHSNEEIRLVKRYRIEYDQANEALEAPSTYDEAINSPQAVLWKKAIDEELNAFMEKKTWTAKEKKVSQKKVRLVLYGNRQAYGFDDNETYFPVANINSI</sequence>
<reference evidence="1" key="1">
    <citation type="journal article" date="2011" name="PLoS Biol.">
        <title>Gene gain and loss during evolution of obligate parasitism in the white rust pathogen of Arabidopsis thaliana.</title>
        <authorList>
            <person name="Kemen E."/>
            <person name="Gardiner A."/>
            <person name="Schultz-Larsen T."/>
            <person name="Kemen A.C."/>
            <person name="Balmuth A.L."/>
            <person name="Robert-Seilaniantz A."/>
            <person name="Bailey K."/>
            <person name="Holub E."/>
            <person name="Studholme D.J."/>
            <person name="Maclean D."/>
            <person name="Jones J.D."/>
        </authorList>
    </citation>
    <scope>NUCLEOTIDE SEQUENCE</scope>
</reference>
<proteinExistence type="predicted"/>
<name>F0X1T3_9STRA</name>
<protein>
    <submittedName>
        <fullName evidence="1">AlNc14C682G12398 protein</fullName>
    </submittedName>
</protein>
<accession>F0X1T3</accession>
<dbReference type="HOGENOM" id="CLU_2175774_0_0_1"/>
<dbReference type="EMBL" id="FR824667">
    <property type="protein sequence ID" value="CCA27787.1"/>
    <property type="molecule type" value="Genomic_DNA"/>
</dbReference>
<organism evidence="1">
    <name type="scientific">Albugo laibachii Nc14</name>
    <dbReference type="NCBI Taxonomy" id="890382"/>
    <lineage>
        <taxon>Eukaryota</taxon>
        <taxon>Sar</taxon>
        <taxon>Stramenopiles</taxon>
        <taxon>Oomycota</taxon>
        <taxon>Peronosporomycetes</taxon>
        <taxon>Albuginales</taxon>
        <taxon>Albuginaceae</taxon>
        <taxon>Albugo</taxon>
    </lineage>
</organism>
<dbReference type="AlphaFoldDB" id="F0X1T3"/>
<gene>
    <name evidence="1" type="primary">AlNc14C682G12398</name>
    <name evidence="1" type="ORF">ALNC14_139310</name>
</gene>
<evidence type="ECO:0000313" key="1">
    <source>
        <dbReference type="EMBL" id="CCA27787.1"/>
    </source>
</evidence>
<reference evidence="1" key="2">
    <citation type="submission" date="2011-02" db="EMBL/GenBank/DDBJ databases">
        <authorList>
            <person name="MacLean D."/>
        </authorList>
    </citation>
    <scope>NUCLEOTIDE SEQUENCE</scope>
</reference>